<dbReference type="Proteomes" id="UP000008694">
    <property type="component" value="Unassembled WGS sequence"/>
</dbReference>
<dbReference type="EMBL" id="GL348714">
    <property type="protein sequence ID" value="EFH64831.1"/>
    <property type="molecule type" value="Genomic_DNA"/>
</dbReference>
<accession>D7KUY4</accession>
<dbReference type="Gramene" id="scaffold_201500.1">
    <property type="protein sequence ID" value="scaffold_201500.1"/>
    <property type="gene ID" value="scaffold_201500.1"/>
</dbReference>
<organism evidence="2">
    <name type="scientific">Arabidopsis lyrata subsp. lyrata</name>
    <name type="common">Lyre-leaved rock-cress</name>
    <dbReference type="NCBI Taxonomy" id="81972"/>
    <lineage>
        <taxon>Eukaryota</taxon>
        <taxon>Viridiplantae</taxon>
        <taxon>Streptophyta</taxon>
        <taxon>Embryophyta</taxon>
        <taxon>Tracheophyta</taxon>
        <taxon>Spermatophyta</taxon>
        <taxon>Magnoliopsida</taxon>
        <taxon>eudicotyledons</taxon>
        <taxon>Gunneridae</taxon>
        <taxon>Pentapetalae</taxon>
        <taxon>rosids</taxon>
        <taxon>malvids</taxon>
        <taxon>Brassicales</taxon>
        <taxon>Brassicaceae</taxon>
        <taxon>Camelineae</taxon>
        <taxon>Arabidopsis</taxon>
    </lineage>
</organism>
<dbReference type="HOGENOM" id="CLU_2944813_0_0_1"/>
<evidence type="ECO:0000313" key="2">
    <source>
        <dbReference type="Proteomes" id="UP000008694"/>
    </source>
</evidence>
<sequence length="60" mass="7116">MTGFETSNLIYNHRIMASAFTKSKLKPPLLTVFLYHKIKSNILTSTRNCHQEKYNNRRCR</sequence>
<dbReference type="AlphaFoldDB" id="D7KUY4"/>
<reference evidence="2" key="1">
    <citation type="journal article" date="2011" name="Nat. Genet.">
        <title>The Arabidopsis lyrata genome sequence and the basis of rapid genome size change.</title>
        <authorList>
            <person name="Hu T.T."/>
            <person name="Pattyn P."/>
            <person name="Bakker E.G."/>
            <person name="Cao J."/>
            <person name="Cheng J.-F."/>
            <person name="Clark R.M."/>
            <person name="Fahlgren N."/>
            <person name="Fawcett J.A."/>
            <person name="Grimwood J."/>
            <person name="Gundlach H."/>
            <person name="Haberer G."/>
            <person name="Hollister J.D."/>
            <person name="Ossowski S."/>
            <person name="Ottilar R.P."/>
            <person name="Salamov A.A."/>
            <person name="Schneeberger K."/>
            <person name="Spannagl M."/>
            <person name="Wang X."/>
            <person name="Yang L."/>
            <person name="Nasrallah M.E."/>
            <person name="Bergelson J."/>
            <person name="Carrington J.C."/>
            <person name="Gaut B.S."/>
            <person name="Schmutz J."/>
            <person name="Mayer K.F.X."/>
            <person name="Van de Peer Y."/>
            <person name="Grigoriev I.V."/>
            <person name="Nordborg M."/>
            <person name="Weigel D."/>
            <person name="Guo Y.-L."/>
        </authorList>
    </citation>
    <scope>NUCLEOTIDE SEQUENCE [LARGE SCALE GENOMIC DNA]</scope>
    <source>
        <strain evidence="2">cv. MN47</strain>
    </source>
</reference>
<gene>
    <name evidence="1" type="ORF">ARALYDRAFT_894426</name>
</gene>
<proteinExistence type="predicted"/>
<name>D7KUY4_ARALL</name>
<protein>
    <submittedName>
        <fullName evidence="1">Predicted protein</fullName>
    </submittedName>
</protein>
<evidence type="ECO:0000313" key="1">
    <source>
        <dbReference type="EMBL" id="EFH64831.1"/>
    </source>
</evidence>
<keyword evidence="2" id="KW-1185">Reference proteome</keyword>